<dbReference type="SUPFAM" id="SSF63380">
    <property type="entry name" value="Riboflavin synthase domain-like"/>
    <property type="match status" value="1"/>
</dbReference>
<dbReference type="PANTHER" id="PTHR47354">
    <property type="entry name" value="NADH OXIDOREDUCTASE HCR"/>
    <property type="match status" value="1"/>
</dbReference>
<dbReference type="RefSeq" id="WP_168450369.1">
    <property type="nucleotide sequence ID" value="NZ_JAAWWK010000003.1"/>
</dbReference>
<dbReference type="InterPro" id="IPR012675">
    <property type="entry name" value="Beta-grasp_dom_sf"/>
</dbReference>
<dbReference type="EMBL" id="JAAWWK010000003">
    <property type="protein sequence ID" value="NKI17831.1"/>
    <property type="molecule type" value="Genomic_DNA"/>
</dbReference>
<dbReference type="Gene3D" id="3.40.50.80">
    <property type="entry name" value="Nucleotide-binding domain of ferredoxin-NADP reductase (FNR) module"/>
    <property type="match status" value="1"/>
</dbReference>
<dbReference type="Pfam" id="PF00970">
    <property type="entry name" value="FAD_binding_6"/>
    <property type="match status" value="1"/>
</dbReference>
<dbReference type="PROSITE" id="PS51085">
    <property type="entry name" value="2FE2S_FER_2"/>
    <property type="match status" value="1"/>
</dbReference>
<name>A0ABX1GFW4_9GAMM</name>
<keyword evidence="4" id="KW-1185">Reference proteome</keyword>
<protein>
    <submittedName>
        <fullName evidence="3">2Fe-2S iron-sulfur cluster binding domain-containing protein</fullName>
    </submittedName>
</protein>
<evidence type="ECO:0000313" key="3">
    <source>
        <dbReference type="EMBL" id="NKI17831.1"/>
    </source>
</evidence>
<dbReference type="Gene3D" id="2.40.30.10">
    <property type="entry name" value="Translation factors"/>
    <property type="match status" value="1"/>
</dbReference>
<dbReference type="Proteomes" id="UP000765845">
    <property type="component" value="Unassembled WGS sequence"/>
</dbReference>
<feature type="domain" description="2Fe-2S ferredoxin-type" evidence="1">
    <location>
        <begin position="1"/>
        <end position="89"/>
    </location>
</feature>
<dbReference type="InterPro" id="IPR017938">
    <property type="entry name" value="Riboflavin_synthase-like_b-brl"/>
</dbReference>
<dbReference type="PROSITE" id="PS51384">
    <property type="entry name" value="FAD_FR"/>
    <property type="match status" value="1"/>
</dbReference>
<dbReference type="Pfam" id="PF00111">
    <property type="entry name" value="Fer2"/>
    <property type="match status" value="1"/>
</dbReference>
<dbReference type="CDD" id="cd00322">
    <property type="entry name" value="FNR_like"/>
    <property type="match status" value="1"/>
</dbReference>
<dbReference type="Gene3D" id="3.10.20.30">
    <property type="match status" value="1"/>
</dbReference>
<dbReference type="InterPro" id="IPR039261">
    <property type="entry name" value="FNR_nucleotide-bd"/>
</dbReference>
<gene>
    <name evidence="3" type="ORF">HCU74_10390</name>
</gene>
<accession>A0ABX1GFW4</accession>
<proteinExistence type="predicted"/>
<dbReference type="SUPFAM" id="SSF54292">
    <property type="entry name" value="2Fe-2S ferredoxin-like"/>
    <property type="match status" value="1"/>
</dbReference>
<comment type="caution">
    <text evidence="3">The sequence shown here is derived from an EMBL/GenBank/DDBJ whole genome shotgun (WGS) entry which is preliminary data.</text>
</comment>
<evidence type="ECO:0000259" key="2">
    <source>
        <dbReference type="PROSITE" id="PS51384"/>
    </source>
</evidence>
<dbReference type="CDD" id="cd00207">
    <property type="entry name" value="fer2"/>
    <property type="match status" value="1"/>
</dbReference>
<dbReference type="InterPro" id="IPR017927">
    <property type="entry name" value="FAD-bd_FR_type"/>
</dbReference>
<feature type="domain" description="FAD-binding FR-type" evidence="2">
    <location>
        <begin position="90"/>
        <end position="185"/>
    </location>
</feature>
<evidence type="ECO:0000313" key="4">
    <source>
        <dbReference type="Proteomes" id="UP000765845"/>
    </source>
</evidence>
<dbReference type="InterPro" id="IPR001041">
    <property type="entry name" value="2Fe-2S_ferredoxin-type"/>
</dbReference>
<dbReference type="InterPro" id="IPR036010">
    <property type="entry name" value="2Fe-2S_ferredoxin-like_sf"/>
</dbReference>
<dbReference type="PANTHER" id="PTHR47354:SF5">
    <property type="entry name" value="PROTEIN RFBI"/>
    <property type="match status" value="1"/>
</dbReference>
<sequence>MPTLFFDGQAYQLRDGESVLHCLLRHQCRIPHSCQAGICQSCVMEERPPSTQLRKAQSGLSDRQQQQGAFLSCRLVPLSDMTIALPQRRNTWLDAHLTGREQLGDDFYKVTLSARCTWQPGQYFALSCEGQQQRFFSPIGSASAGDLTLLVRYRRNGAISSRLIRGMAIGDTIQLRGPLGNFLLDERDDGRPILFLGEGTGIAPLLSMAERVREQDTQRVMHFLATAEQSEFAAALESLGHHRDGAASFPRWLSPESIADGVAALGPLSEFVVYLCGSLSFIQHWQRHCFLKGAARPRIHTETFLDLSAVE</sequence>
<organism evidence="3 4">
    <name type="scientific">Spongiibacter thalassae</name>
    <dbReference type="NCBI Taxonomy" id="2721624"/>
    <lineage>
        <taxon>Bacteria</taxon>
        <taxon>Pseudomonadati</taxon>
        <taxon>Pseudomonadota</taxon>
        <taxon>Gammaproteobacteria</taxon>
        <taxon>Cellvibrionales</taxon>
        <taxon>Spongiibacteraceae</taxon>
        <taxon>Spongiibacter</taxon>
    </lineage>
</organism>
<reference evidence="3 4" key="1">
    <citation type="submission" date="2020-04" db="EMBL/GenBank/DDBJ databases">
        <authorList>
            <person name="Yoon J."/>
        </authorList>
    </citation>
    <scope>NUCLEOTIDE SEQUENCE [LARGE SCALE GENOMIC DNA]</scope>
    <source>
        <strain evidence="3 4">KMU-166</strain>
    </source>
</reference>
<dbReference type="InterPro" id="IPR050415">
    <property type="entry name" value="MRET"/>
</dbReference>
<dbReference type="SUPFAM" id="SSF52343">
    <property type="entry name" value="Ferredoxin reductase-like, C-terminal NADP-linked domain"/>
    <property type="match status" value="1"/>
</dbReference>
<dbReference type="InterPro" id="IPR008333">
    <property type="entry name" value="Cbr1-like_FAD-bd_dom"/>
</dbReference>
<evidence type="ECO:0000259" key="1">
    <source>
        <dbReference type="PROSITE" id="PS51085"/>
    </source>
</evidence>